<feature type="domain" description="Peptidase M14" evidence="2">
    <location>
        <begin position="10"/>
        <end position="386"/>
    </location>
</feature>
<dbReference type="RefSeq" id="WP_408084287.1">
    <property type="nucleotide sequence ID" value="NZ_JBELPZ010000004.1"/>
</dbReference>
<evidence type="ECO:0000313" key="4">
    <source>
        <dbReference type="Proteomes" id="UP001629156"/>
    </source>
</evidence>
<sequence>MITDLNTLYDTHKQQVLEGRYITNTDIEPLLDKLKVCCEIKVAGYSVLNKPVYSIKAGDGDCKIFMWSQMHGNESTTTKAIFDFLNFFISDNGIAKKWREYFTFYILPILNPDGAELYTRANANKIDLNRDSVALSQPESRILRKEFEFFKPDFCFNMHDQRTIFGAGDTGKPATVSFLAPAYNEERSVNSVRQNAINLIVAMNKTLQNYIPGQVGRFDDSFNINCIGDMFQSLNVPTILLEAGHYAGDYERDITRKFIFFALFSGFYSINENVLVENKNTDYFDIPQNKVVFYDMIYKKIKINYENKEIITNFASQYKEMLFDKSVIFQSIISEIGNLEGFYAHQEYDGNGEEFLSADGKKYPVAGENADFFIGQERKFINGKEV</sequence>
<evidence type="ECO:0000313" key="3">
    <source>
        <dbReference type="EMBL" id="MFL9844039.1"/>
    </source>
</evidence>
<dbReference type="PROSITE" id="PS52035">
    <property type="entry name" value="PEPTIDASE_M14"/>
    <property type="match status" value="1"/>
</dbReference>
<dbReference type="CDD" id="cd06239">
    <property type="entry name" value="M14-like"/>
    <property type="match status" value="1"/>
</dbReference>
<evidence type="ECO:0000256" key="1">
    <source>
        <dbReference type="PROSITE-ProRule" id="PRU01379"/>
    </source>
</evidence>
<organism evidence="3 4">
    <name type="scientific">Flavobacterium rhizosphaerae</name>
    <dbReference type="NCBI Taxonomy" id="3163298"/>
    <lineage>
        <taxon>Bacteria</taxon>
        <taxon>Pseudomonadati</taxon>
        <taxon>Bacteroidota</taxon>
        <taxon>Flavobacteriia</taxon>
        <taxon>Flavobacteriales</taxon>
        <taxon>Flavobacteriaceae</taxon>
        <taxon>Flavobacterium</taxon>
    </lineage>
</organism>
<gene>
    <name evidence="3" type="ORF">ABS766_06370</name>
</gene>
<dbReference type="InterPro" id="IPR000834">
    <property type="entry name" value="Peptidase_M14"/>
</dbReference>
<protein>
    <submittedName>
        <fullName evidence="3">M14 metallopeptidase family protein</fullName>
    </submittedName>
</protein>
<dbReference type="EMBL" id="JBELPZ010000004">
    <property type="protein sequence ID" value="MFL9844039.1"/>
    <property type="molecule type" value="Genomic_DNA"/>
</dbReference>
<dbReference type="Gene3D" id="3.40.630.10">
    <property type="entry name" value="Zn peptidases"/>
    <property type="match status" value="1"/>
</dbReference>
<keyword evidence="4" id="KW-1185">Reference proteome</keyword>
<dbReference type="SUPFAM" id="SSF53187">
    <property type="entry name" value="Zn-dependent exopeptidases"/>
    <property type="match status" value="1"/>
</dbReference>
<evidence type="ECO:0000259" key="2">
    <source>
        <dbReference type="PROSITE" id="PS52035"/>
    </source>
</evidence>
<comment type="caution">
    <text evidence="3">The sequence shown here is derived from an EMBL/GenBank/DDBJ whole genome shotgun (WGS) entry which is preliminary data.</text>
</comment>
<dbReference type="Proteomes" id="UP001629156">
    <property type="component" value="Unassembled WGS sequence"/>
</dbReference>
<name>A0ABW8YVE1_9FLAO</name>
<dbReference type="Pfam" id="PF00246">
    <property type="entry name" value="Peptidase_M14"/>
    <property type="match status" value="1"/>
</dbReference>
<feature type="active site" description="Proton donor/acceptor" evidence="1">
    <location>
        <position position="385"/>
    </location>
</feature>
<comment type="similarity">
    <text evidence="1">Belongs to the peptidase M14 family.</text>
</comment>
<reference evidence="3 4" key="1">
    <citation type="submission" date="2024-06" db="EMBL/GenBank/DDBJ databases">
        <authorList>
            <person name="Kaempfer P."/>
            <person name="Viver T."/>
        </authorList>
    </citation>
    <scope>NUCLEOTIDE SEQUENCE [LARGE SCALE GENOMIC DNA]</scope>
    <source>
        <strain evidence="3 4">ST-119</strain>
    </source>
</reference>
<accession>A0ABW8YVE1</accession>
<proteinExistence type="inferred from homology"/>